<dbReference type="Gene3D" id="3.60.21.70">
    <property type="entry name" value="PhoD-like phosphatase"/>
    <property type="match status" value="1"/>
</dbReference>
<dbReference type="InterPro" id="IPR029052">
    <property type="entry name" value="Metallo-depent_PP-like"/>
</dbReference>
<dbReference type="Gene3D" id="2.60.40.380">
    <property type="entry name" value="Purple acid phosphatase-like, N-terminal"/>
    <property type="match status" value="1"/>
</dbReference>
<dbReference type="InterPro" id="IPR032093">
    <property type="entry name" value="PhoD_N"/>
</dbReference>
<sequence length="532" mass="57594">MTVRIDRRSLVLGGSMGLGALLLPGGAHATASLLGARGFTHNVASGEPGPDSILLWTRYVPANGADAALAVELSETPRFERVVAGGRAMARADADFTARTIVGGLEPGRWYYYRFAAPDGAVSPIGRTRTLPAGPCARFGLGVFSCSNLPFGWFNAYAHAAARDDLDLMVHLGDYLYEYPRGTYPKLQDAVKGRIIDPPGELLHLADYRLRYAGYRADPDLQRIHQLFPMIAQIDDHEVANNSWTNGAENHQGDEGDFAARKAAALQAWHEWLPVSDAAWSRYEIGDLATLLRPETRVTGRSRELKMSEALKDRSVLEDPARTMMGLMQEKWVTDTLAASVKRGARWQILAQQTNMGRLFTPPDALSLLAADAPDYLVAYTKGGIAATKAGIAGNLDDWGGFPASRARILAAGEAADADLVVLSGDSHNGWAFELPGTHGRAGVEFGGHSVSSPGYEAYLTATPDTVARMVRGSSPELKWADTSHRGYMTIEITPDRVNGEWVFMETVRERSQAVSGGHRMSVLRGARAFAA</sequence>
<organism evidence="3 4">
    <name type="scientific">Sphingomonas colocasiae</name>
    <dbReference type="NCBI Taxonomy" id="1848973"/>
    <lineage>
        <taxon>Bacteria</taxon>
        <taxon>Pseudomonadati</taxon>
        <taxon>Pseudomonadota</taxon>
        <taxon>Alphaproteobacteria</taxon>
        <taxon>Sphingomonadales</taxon>
        <taxon>Sphingomonadaceae</taxon>
        <taxon>Sphingomonas</taxon>
    </lineage>
</organism>
<dbReference type="Proteomes" id="UP000706039">
    <property type="component" value="Unassembled WGS sequence"/>
</dbReference>
<evidence type="ECO:0000259" key="2">
    <source>
        <dbReference type="Pfam" id="PF16655"/>
    </source>
</evidence>
<dbReference type="Pfam" id="PF16655">
    <property type="entry name" value="PhoD_N"/>
    <property type="match status" value="1"/>
</dbReference>
<evidence type="ECO:0000259" key="1">
    <source>
        <dbReference type="Pfam" id="PF09423"/>
    </source>
</evidence>
<dbReference type="CDD" id="cd07389">
    <property type="entry name" value="MPP_PhoD"/>
    <property type="match status" value="1"/>
</dbReference>
<dbReference type="SUPFAM" id="SSF56300">
    <property type="entry name" value="Metallo-dependent phosphatases"/>
    <property type="match status" value="1"/>
</dbReference>
<reference evidence="3 4" key="1">
    <citation type="submission" date="2021-08" db="EMBL/GenBank/DDBJ databases">
        <authorList>
            <person name="Tuo L."/>
        </authorList>
    </citation>
    <scope>NUCLEOTIDE SEQUENCE [LARGE SCALE GENOMIC DNA]</scope>
    <source>
        <strain evidence="3 4">JCM 31229</strain>
    </source>
</reference>
<dbReference type="PANTHER" id="PTHR43606:SF2">
    <property type="entry name" value="ALKALINE PHOSPHATASE FAMILY PROTEIN (AFU_ORTHOLOGUE AFUA_5G03860)"/>
    <property type="match status" value="1"/>
</dbReference>
<dbReference type="InterPro" id="IPR038607">
    <property type="entry name" value="PhoD-like_sf"/>
</dbReference>
<dbReference type="InterPro" id="IPR006311">
    <property type="entry name" value="TAT_signal"/>
</dbReference>
<name>A0ABS7PTP4_9SPHN</name>
<dbReference type="InterPro" id="IPR052900">
    <property type="entry name" value="Phospholipid_Metab_Enz"/>
</dbReference>
<feature type="domain" description="PhoD-like phosphatase metallophosphatase" evidence="1">
    <location>
        <begin position="141"/>
        <end position="502"/>
    </location>
</feature>
<dbReference type="InterPro" id="IPR018946">
    <property type="entry name" value="PhoD-like_MPP"/>
</dbReference>
<dbReference type="RefSeq" id="WP_222991784.1">
    <property type="nucleotide sequence ID" value="NZ_JAINVV010000009.1"/>
</dbReference>
<keyword evidence="4" id="KW-1185">Reference proteome</keyword>
<dbReference type="PROSITE" id="PS51318">
    <property type="entry name" value="TAT"/>
    <property type="match status" value="1"/>
</dbReference>
<gene>
    <name evidence="3" type="ORF">K7G82_20555</name>
</gene>
<accession>A0ABS7PTP4</accession>
<dbReference type="PANTHER" id="PTHR43606">
    <property type="entry name" value="PHOSPHATASE, PUTATIVE (AFU_ORTHOLOGUE AFUA_6G08710)-RELATED"/>
    <property type="match status" value="1"/>
</dbReference>
<dbReference type="Pfam" id="PF09423">
    <property type="entry name" value="PhoD"/>
    <property type="match status" value="1"/>
</dbReference>
<proteinExistence type="predicted"/>
<evidence type="ECO:0000313" key="4">
    <source>
        <dbReference type="Proteomes" id="UP000706039"/>
    </source>
</evidence>
<protein>
    <submittedName>
        <fullName evidence="3">Alkaline phosphatase D family protein</fullName>
    </submittedName>
</protein>
<dbReference type="EMBL" id="JAINVV010000009">
    <property type="protein sequence ID" value="MBY8824707.1"/>
    <property type="molecule type" value="Genomic_DNA"/>
</dbReference>
<evidence type="ECO:0000313" key="3">
    <source>
        <dbReference type="EMBL" id="MBY8824707.1"/>
    </source>
</evidence>
<comment type="caution">
    <text evidence="3">The sequence shown here is derived from an EMBL/GenBank/DDBJ whole genome shotgun (WGS) entry which is preliminary data.</text>
</comment>
<feature type="domain" description="Phospholipase D N-terminal" evidence="2">
    <location>
        <begin position="41"/>
        <end position="130"/>
    </location>
</feature>